<dbReference type="Pfam" id="PF09261">
    <property type="entry name" value="Alpha-mann_mid"/>
    <property type="match status" value="1"/>
</dbReference>
<dbReference type="GO" id="GO:0004559">
    <property type="term" value="F:alpha-mannosidase activity"/>
    <property type="evidence" value="ECO:0007669"/>
    <property type="project" value="InterPro"/>
</dbReference>
<dbReference type="InterPro" id="IPR054723">
    <property type="entry name" value="Ams1-like_N"/>
</dbReference>
<evidence type="ECO:0000256" key="3">
    <source>
        <dbReference type="ARBA" id="ARBA00022801"/>
    </source>
</evidence>
<feature type="domain" description="Glycoside hydrolase family 38 central" evidence="5">
    <location>
        <begin position="519"/>
        <end position="596"/>
    </location>
</feature>
<dbReference type="CDD" id="cd10789">
    <property type="entry name" value="GH38N_AMII_ER_cytosolic"/>
    <property type="match status" value="1"/>
</dbReference>
<dbReference type="AlphaFoldDB" id="A0A6B8RWR3"/>
<dbReference type="Gene3D" id="3.20.110.10">
    <property type="entry name" value="Glycoside hydrolase 38, N terminal domain"/>
    <property type="match status" value="1"/>
</dbReference>
<dbReference type="KEGG" id="ppsc:EHS13_30850"/>
<proteinExistence type="inferred from homology"/>
<evidence type="ECO:0000256" key="2">
    <source>
        <dbReference type="ARBA" id="ARBA00022723"/>
    </source>
</evidence>
<keyword evidence="3" id="KW-0378">Hydrolase</keyword>
<dbReference type="Pfam" id="PF17677">
    <property type="entry name" value="Glyco_hydro38C2"/>
    <property type="match status" value="1"/>
</dbReference>
<evidence type="ECO:0000256" key="1">
    <source>
        <dbReference type="ARBA" id="ARBA00009792"/>
    </source>
</evidence>
<dbReference type="InterPro" id="IPR011682">
    <property type="entry name" value="Glyco_hydro_38_C"/>
</dbReference>
<dbReference type="InterPro" id="IPR037094">
    <property type="entry name" value="Glyco_hydro_38_cen_sf"/>
</dbReference>
<dbReference type="Pfam" id="PF22907">
    <property type="entry name" value="Ams1-like_1st"/>
    <property type="match status" value="1"/>
</dbReference>
<dbReference type="SUPFAM" id="SSF74650">
    <property type="entry name" value="Galactose mutarotase-like"/>
    <property type="match status" value="1"/>
</dbReference>
<dbReference type="Pfam" id="PF07748">
    <property type="entry name" value="Glyco_hydro_38C"/>
    <property type="match status" value="1"/>
</dbReference>
<dbReference type="Proteomes" id="UP000426246">
    <property type="component" value="Chromosome"/>
</dbReference>
<evidence type="ECO:0000313" key="7">
    <source>
        <dbReference type="Proteomes" id="UP000426246"/>
    </source>
</evidence>
<dbReference type="InterPro" id="IPR011013">
    <property type="entry name" value="Gal_mutarotase_sf_dom"/>
</dbReference>
<dbReference type="OrthoDB" id="9772207at2"/>
<dbReference type="PANTHER" id="PTHR46017">
    <property type="entry name" value="ALPHA-MANNOSIDASE 2C1"/>
    <property type="match status" value="1"/>
</dbReference>
<dbReference type="GO" id="GO:0006013">
    <property type="term" value="P:mannose metabolic process"/>
    <property type="evidence" value="ECO:0007669"/>
    <property type="project" value="InterPro"/>
</dbReference>
<organism evidence="6 7">
    <name type="scientific">Paenibacillus psychroresistens</name>
    <dbReference type="NCBI Taxonomy" id="1778678"/>
    <lineage>
        <taxon>Bacteria</taxon>
        <taxon>Bacillati</taxon>
        <taxon>Bacillota</taxon>
        <taxon>Bacilli</taxon>
        <taxon>Bacillales</taxon>
        <taxon>Paenibacillaceae</taxon>
        <taxon>Paenibacillus</taxon>
    </lineage>
</organism>
<comment type="similarity">
    <text evidence="1">Belongs to the glycosyl hydrolase 38 family.</text>
</comment>
<dbReference type="Gene3D" id="2.70.98.30">
    <property type="entry name" value="Golgi alpha-mannosidase II, domain 4"/>
    <property type="match status" value="1"/>
</dbReference>
<protein>
    <submittedName>
        <fullName evidence="6">Alpha-mannosidase</fullName>
    </submittedName>
</protein>
<accession>A0A6B8RWR3</accession>
<dbReference type="EMBL" id="CP034235">
    <property type="protein sequence ID" value="QGR00323.1"/>
    <property type="molecule type" value="Genomic_DNA"/>
</dbReference>
<evidence type="ECO:0000256" key="4">
    <source>
        <dbReference type="ARBA" id="ARBA00023295"/>
    </source>
</evidence>
<gene>
    <name evidence="6" type="ORF">EHS13_30850</name>
</gene>
<dbReference type="GO" id="GO:0009313">
    <property type="term" value="P:oligosaccharide catabolic process"/>
    <property type="evidence" value="ECO:0007669"/>
    <property type="project" value="TreeGrafter"/>
</dbReference>
<dbReference type="SUPFAM" id="SSF88688">
    <property type="entry name" value="Families 57/38 glycoside transferase middle domain"/>
    <property type="match status" value="1"/>
</dbReference>
<evidence type="ECO:0000259" key="5">
    <source>
        <dbReference type="SMART" id="SM00872"/>
    </source>
</evidence>
<dbReference type="InterPro" id="IPR011330">
    <property type="entry name" value="Glyco_hydro/deAcase_b/a-brl"/>
</dbReference>
<dbReference type="PANTHER" id="PTHR46017:SF1">
    <property type="entry name" value="ALPHA-MANNOSIDASE 2C1"/>
    <property type="match status" value="1"/>
</dbReference>
<sequence length="1045" mass="118700">MNEKQIHKTLGKLKKIEEVYLPYIFQKVGDVPVRYMETSEHLYEVPSENDSWKKAHSGLAWGKAWESAWFKGTFEIPASLKGKKLFVSAQTDGVEAFFWVNGKPKGIFTHAKEAENRGNHHTLLLADEAKVGAVYELAFEGYAGHPCFGTQPYQTYQSNDGYHDRFERVFQSIDIMICKEDVKDFVFDLRTLNQLSSSGRVDEFRRGRIVNALLEAFTVLEQSPDEVSEDIWRPGIKKACEIIKPLLQQKNADSAPKAGIIGHSHMDTAWLWTRDETIRKCARTYANVLSLMEQYPEYTFIQSSAFHAELMRRHYPTIFEGMKQRIAEGRWEPNGGVWIECDCNLVSGESMVRQFLKGQRYTREHFGYTADTFWLPDTFGYSAAIPQIMESFHVRYFLTTKLSWNDTNRFPYDTFRWRGLDGTTVLTHFNSIHCWPDAETLIQRVYDTTQKQVVDSRLISYGYGDGGGGPQYEMLEAARRMKDVEGAPKAEHTTVSRFMQELEQTAVNPPLHVGELYFEGHRGTLTQMHQIKRNNRKAEFAMQNLELLEVWSWVNGGAAPSARRDEIYEILLINQFHDILPGTSIPEVHDRAISEVNDIIREAQEMTAALLAKAVVAKPESITVWNTLSWTRTGTIAVNQIPDGFIPEQASLISQRIEDIAGRKSLLIGGVELPALGAQVIDLKRVSVSNSAVAKASPFQMVGNRLETPYAIVLFDENGYIVSFIDKTSARELRGSGYPLNAFLMGEDLPGAWDNWDIDRDVFGKLKLQNTLICRDVVADGELQFRIRSHYRIGLNSALKQDIVFHANSPQVDFETIIDWREKHQLLKVGFNVNILAHSARHEIQFGHVERPTHTNTTYDQSMFEVCAHKWTDISENRFGIALLNDCKYGVSVDGSDIRLSLHKGGTHPDPRGDEGLHEVTYSLLPHQGGFSAETVIRPAYELNVKPLVAYGSSNREINSFLEVGASNVILETVKPAEVDKAYIIRLYEAERSAVNGMWLRFNTIPSRVTLVNMLEEELLELPVNGAEVLLDFHAFEIKTVKVFF</sequence>
<dbReference type="InterPro" id="IPR028995">
    <property type="entry name" value="Glyco_hydro_57/38_cen_sf"/>
</dbReference>
<dbReference type="GO" id="GO:0030246">
    <property type="term" value="F:carbohydrate binding"/>
    <property type="evidence" value="ECO:0007669"/>
    <property type="project" value="InterPro"/>
</dbReference>
<keyword evidence="4" id="KW-0326">Glycosidase</keyword>
<dbReference type="Pfam" id="PF01074">
    <property type="entry name" value="Glyco_hydro_38N"/>
    <property type="match status" value="1"/>
</dbReference>
<dbReference type="Gene3D" id="2.60.40.2220">
    <property type="match status" value="1"/>
</dbReference>
<dbReference type="InterPro" id="IPR041147">
    <property type="entry name" value="GH38_C"/>
</dbReference>
<reference evidence="7" key="1">
    <citation type="submission" date="2018-11" db="EMBL/GenBank/DDBJ databases">
        <title>Complete genome sequence of Paenibacillus sp. ML311-T8.</title>
        <authorList>
            <person name="Nam Y.-D."/>
            <person name="Kang J."/>
            <person name="Chung W.-H."/>
            <person name="Park Y.S."/>
        </authorList>
    </citation>
    <scope>NUCLEOTIDE SEQUENCE [LARGE SCALE GENOMIC DNA]</scope>
    <source>
        <strain evidence="7">ML311-T8</strain>
    </source>
</reference>
<dbReference type="SMART" id="SM00872">
    <property type="entry name" value="Alpha-mann_mid"/>
    <property type="match status" value="1"/>
</dbReference>
<keyword evidence="7" id="KW-1185">Reference proteome</keyword>
<dbReference type="SUPFAM" id="SSF88713">
    <property type="entry name" value="Glycoside hydrolase/deacetylase"/>
    <property type="match status" value="1"/>
</dbReference>
<evidence type="ECO:0000313" key="6">
    <source>
        <dbReference type="EMBL" id="QGR00323.1"/>
    </source>
</evidence>
<dbReference type="Gene3D" id="1.20.1270.50">
    <property type="entry name" value="Glycoside hydrolase family 38, central domain"/>
    <property type="match status" value="1"/>
</dbReference>
<dbReference type="InterPro" id="IPR015341">
    <property type="entry name" value="Glyco_hydro_38_cen"/>
</dbReference>
<dbReference type="InterPro" id="IPR000602">
    <property type="entry name" value="Glyco_hydro_38_N"/>
</dbReference>
<dbReference type="InterPro" id="IPR027291">
    <property type="entry name" value="Glyco_hydro_38_N_sf"/>
</dbReference>
<dbReference type="FunFam" id="3.20.110.10:FF:000002">
    <property type="entry name" value="alpha-mannosidase 2C1 isoform X1"/>
    <property type="match status" value="1"/>
</dbReference>
<dbReference type="GO" id="GO:0046872">
    <property type="term" value="F:metal ion binding"/>
    <property type="evidence" value="ECO:0007669"/>
    <property type="project" value="UniProtKB-KW"/>
</dbReference>
<name>A0A6B8RWR3_9BACL</name>
<keyword evidence="2" id="KW-0479">Metal-binding</keyword>